<name>A0A1E5E6V0_9VIBR</name>
<keyword evidence="2" id="KW-0812">Transmembrane</keyword>
<dbReference type="AlphaFoldDB" id="A0A1E5E6V0"/>
<dbReference type="Pfam" id="PF13401">
    <property type="entry name" value="AAA_22"/>
    <property type="match status" value="1"/>
</dbReference>
<protein>
    <recommendedName>
        <fullName evidence="3">SPOR domain-containing protein</fullName>
    </recommendedName>
</protein>
<dbReference type="InterPro" id="IPR036680">
    <property type="entry name" value="SPOR-like_sf"/>
</dbReference>
<evidence type="ECO:0000313" key="4">
    <source>
        <dbReference type="EMBL" id="OEF30069.1"/>
    </source>
</evidence>
<gene>
    <name evidence="4" type="ORF">A1QC_03515</name>
</gene>
<comment type="caution">
    <text evidence="4">The sequence shown here is derived from an EMBL/GenBank/DDBJ whole genome shotgun (WGS) entry which is preliminary data.</text>
</comment>
<dbReference type="eggNOG" id="COG3267">
    <property type="taxonomic scope" value="Bacteria"/>
</dbReference>
<keyword evidence="5" id="KW-1185">Reference proteome</keyword>
<dbReference type="OrthoDB" id="6189127at2"/>
<dbReference type="PROSITE" id="PS51724">
    <property type="entry name" value="SPOR"/>
    <property type="match status" value="1"/>
</dbReference>
<accession>A0A1E5E6V0</accession>
<feature type="compositionally biased region" description="Basic and acidic residues" evidence="1">
    <location>
        <begin position="364"/>
        <end position="373"/>
    </location>
</feature>
<dbReference type="InterPro" id="IPR049945">
    <property type="entry name" value="AAA_22"/>
</dbReference>
<dbReference type="InterPro" id="IPR027417">
    <property type="entry name" value="P-loop_NTPase"/>
</dbReference>
<evidence type="ECO:0000313" key="5">
    <source>
        <dbReference type="Proteomes" id="UP000094070"/>
    </source>
</evidence>
<dbReference type="InterPro" id="IPR007730">
    <property type="entry name" value="SPOR-like_dom"/>
</dbReference>
<evidence type="ECO:0000256" key="1">
    <source>
        <dbReference type="SAM" id="MobiDB-lite"/>
    </source>
</evidence>
<reference evidence="4 5" key="1">
    <citation type="journal article" date="2012" name="Science">
        <title>Ecological populations of bacteria act as socially cohesive units of antibiotic production and resistance.</title>
        <authorList>
            <person name="Cordero O.X."/>
            <person name="Wildschutte H."/>
            <person name="Kirkup B."/>
            <person name="Proehl S."/>
            <person name="Ngo L."/>
            <person name="Hussain F."/>
            <person name="Le Roux F."/>
            <person name="Mincer T."/>
            <person name="Polz M.F."/>
        </authorList>
    </citation>
    <scope>NUCLEOTIDE SEQUENCE [LARGE SCALE GENOMIC DNA]</scope>
    <source>
        <strain evidence="4 5">1S-45</strain>
    </source>
</reference>
<dbReference type="Proteomes" id="UP000094070">
    <property type="component" value="Unassembled WGS sequence"/>
</dbReference>
<feature type="transmembrane region" description="Helical" evidence="2">
    <location>
        <begin position="228"/>
        <end position="249"/>
    </location>
</feature>
<proteinExistence type="predicted"/>
<keyword evidence="2" id="KW-0472">Membrane</keyword>
<dbReference type="GO" id="GO:0042834">
    <property type="term" value="F:peptidoglycan binding"/>
    <property type="evidence" value="ECO:0007669"/>
    <property type="project" value="InterPro"/>
</dbReference>
<dbReference type="PANTHER" id="PTHR35894:SF7">
    <property type="entry name" value="GENERAL SECRETION PATHWAY PROTEIN A-RELATED"/>
    <property type="match status" value="1"/>
</dbReference>
<evidence type="ECO:0000256" key="2">
    <source>
        <dbReference type="SAM" id="Phobius"/>
    </source>
</evidence>
<feature type="domain" description="SPOR" evidence="3">
    <location>
        <begin position="394"/>
        <end position="472"/>
    </location>
</feature>
<dbReference type="Gene3D" id="3.30.70.1070">
    <property type="entry name" value="Sporulation related repeat"/>
    <property type="match status" value="1"/>
</dbReference>
<evidence type="ECO:0000259" key="3">
    <source>
        <dbReference type="PROSITE" id="PS51724"/>
    </source>
</evidence>
<dbReference type="SUPFAM" id="SSF52540">
    <property type="entry name" value="P-loop containing nucleoside triphosphate hydrolases"/>
    <property type="match status" value="1"/>
</dbReference>
<sequence length="484" mass="54141">MSVIHGAGLVQLESQAEILEGLQLFTRFHSNVILVEGEPGSGKSWIAQRFLDTDKEIQTLSFLICLPSQSVDQQRSVLMSQLLSDSFCIGEETLLQSLEAYRKEQECNATIIVDDAELLAPNLLHELCELVVAAQHHPLWQINVMVFAKPNTIDEVLVEETSNLDIKSLVIQPLTNDEANRFLEQLVMPNISSAKKRDEIYQTASRIENWPSDLLALENHQKYHGSPWIRYLLIALIVLLITMGAWSWWASYQARMQDQLVDDVTLQQSEVQAENANRDLPLNTVSAAVSSAVSAETDGKDKNAYDASNLPQSVTGDTLTVGDLSASDQKRVVVPSNVIDALMDGDAPKDAKKAVPSTTNKEPVTGDKPEPATKLKSAINSTSGLVLANQELMDISEQRYTLQLGALTDEQSTIHFIKTHKLEDKVRVYKTIRNQKPWYIVTYQDFSSIKESREAGQELPLELQKELPWPKSMAQVHQEIERVQ</sequence>
<dbReference type="STRING" id="1188252.A1QC_03515"/>
<feature type="region of interest" description="Disordered" evidence="1">
    <location>
        <begin position="347"/>
        <end position="374"/>
    </location>
</feature>
<dbReference type="Gene3D" id="3.40.50.300">
    <property type="entry name" value="P-loop containing nucleotide triphosphate hydrolases"/>
    <property type="match status" value="1"/>
</dbReference>
<dbReference type="eggNOG" id="COG3266">
    <property type="taxonomic scope" value="Bacteria"/>
</dbReference>
<dbReference type="GO" id="GO:0016887">
    <property type="term" value="F:ATP hydrolysis activity"/>
    <property type="evidence" value="ECO:0007669"/>
    <property type="project" value="InterPro"/>
</dbReference>
<organism evidence="4 5">
    <name type="scientific">Vibrio rumoiensis 1S-45</name>
    <dbReference type="NCBI Taxonomy" id="1188252"/>
    <lineage>
        <taxon>Bacteria</taxon>
        <taxon>Pseudomonadati</taxon>
        <taxon>Pseudomonadota</taxon>
        <taxon>Gammaproteobacteria</taxon>
        <taxon>Vibrionales</taxon>
        <taxon>Vibrionaceae</taxon>
        <taxon>Vibrio</taxon>
    </lineage>
</organism>
<dbReference type="PANTHER" id="PTHR35894">
    <property type="entry name" value="GENERAL SECRETION PATHWAY PROTEIN A-RELATED"/>
    <property type="match status" value="1"/>
</dbReference>
<dbReference type="InterPro" id="IPR052026">
    <property type="entry name" value="ExeA_AAA_ATPase_DNA-bind"/>
</dbReference>
<dbReference type="Pfam" id="PF05036">
    <property type="entry name" value="SPOR"/>
    <property type="match status" value="1"/>
</dbReference>
<keyword evidence="2" id="KW-1133">Transmembrane helix</keyword>
<dbReference type="EMBL" id="AJYK02000003">
    <property type="protein sequence ID" value="OEF30069.1"/>
    <property type="molecule type" value="Genomic_DNA"/>
</dbReference>
<dbReference type="RefSeq" id="WP_017025394.1">
    <property type="nucleotide sequence ID" value="NZ_AJYK02000003.1"/>
</dbReference>